<keyword evidence="1" id="KW-0812">Transmembrane</keyword>
<keyword evidence="1" id="KW-1133">Transmembrane helix</keyword>
<feature type="transmembrane region" description="Helical" evidence="1">
    <location>
        <begin position="65"/>
        <end position="83"/>
    </location>
</feature>
<proteinExistence type="predicted"/>
<accession>A0A521BXK1</accession>
<sequence length="88" mass="10180">MKLSLLYVLVLFSVTLSLAQIPYLVLTEPWSESFGNHRVVLEGNRSAPAASPDLLWWWHNRDSQVKRFLIVHTVLLFTSIRAVQYKIV</sequence>
<dbReference type="OrthoDB" id="601823at2"/>
<evidence type="ECO:0000256" key="1">
    <source>
        <dbReference type="SAM" id="Phobius"/>
    </source>
</evidence>
<gene>
    <name evidence="2" type="ORF">SAMN06265379_102182</name>
</gene>
<dbReference type="EMBL" id="FXTB01000002">
    <property type="protein sequence ID" value="SMO51908.1"/>
    <property type="molecule type" value="Genomic_DNA"/>
</dbReference>
<dbReference type="AlphaFoldDB" id="A0A521BXK1"/>
<dbReference type="RefSeq" id="WP_142532495.1">
    <property type="nucleotide sequence ID" value="NZ_FXTB01000002.1"/>
</dbReference>
<dbReference type="Proteomes" id="UP000319040">
    <property type="component" value="Unassembled WGS sequence"/>
</dbReference>
<keyword evidence="1" id="KW-0472">Membrane</keyword>
<name>A0A521BXK1_SACCC</name>
<evidence type="ECO:0000313" key="2">
    <source>
        <dbReference type="EMBL" id="SMO51908.1"/>
    </source>
</evidence>
<reference evidence="2 3" key="1">
    <citation type="submission" date="2017-05" db="EMBL/GenBank/DDBJ databases">
        <authorList>
            <person name="Varghese N."/>
            <person name="Submissions S."/>
        </authorList>
    </citation>
    <scope>NUCLEOTIDE SEQUENCE [LARGE SCALE GENOMIC DNA]</scope>
    <source>
        <strain evidence="2 3">DSM 27040</strain>
    </source>
</reference>
<protein>
    <submittedName>
        <fullName evidence="2">Uncharacterized protein</fullName>
    </submittedName>
</protein>
<keyword evidence="3" id="KW-1185">Reference proteome</keyword>
<evidence type="ECO:0000313" key="3">
    <source>
        <dbReference type="Proteomes" id="UP000319040"/>
    </source>
</evidence>
<organism evidence="2 3">
    <name type="scientific">Saccharicrinis carchari</name>
    <dbReference type="NCBI Taxonomy" id="1168039"/>
    <lineage>
        <taxon>Bacteria</taxon>
        <taxon>Pseudomonadati</taxon>
        <taxon>Bacteroidota</taxon>
        <taxon>Bacteroidia</taxon>
        <taxon>Marinilabiliales</taxon>
        <taxon>Marinilabiliaceae</taxon>
        <taxon>Saccharicrinis</taxon>
    </lineage>
</organism>